<protein>
    <submittedName>
        <fullName evidence="1">Uncharacterized protein</fullName>
    </submittedName>
</protein>
<evidence type="ECO:0000313" key="2">
    <source>
        <dbReference type="Proteomes" id="UP001060215"/>
    </source>
</evidence>
<organism evidence="1 2">
    <name type="scientific">Camellia lanceoleosa</name>
    <dbReference type="NCBI Taxonomy" id="1840588"/>
    <lineage>
        <taxon>Eukaryota</taxon>
        <taxon>Viridiplantae</taxon>
        <taxon>Streptophyta</taxon>
        <taxon>Embryophyta</taxon>
        <taxon>Tracheophyta</taxon>
        <taxon>Spermatophyta</taxon>
        <taxon>Magnoliopsida</taxon>
        <taxon>eudicotyledons</taxon>
        <taxon>Gunneridae</taxon>
        <taxon>Pentapetalae</taxon>
        <taxon>asterids</taxon>
        <taxon>Ericales</taxon>
        <taxon>Theaceae</taxon>
        <taxon>Camellia</taxon>
    </lineage>
</organism>
<comment type="caution">
    <text evidence="1">The sequence shown here is derived from an EMBL/GenBank/DDBJ whole genome shotgun (WGS) entry which is preliminary data.</text>
</comment>
<proteinExistence type="predicted"/>
<reference evidence="1 2" key="1">
    <citation type="journal article" date="2022" name="Plant J.">
        <title>Chromosome-level genome of Camellia lanceoleosa provides a valuable resource for understanding genome evolution and self-incompatibility.</title>
        <authorList>
            <person name="Gong W."/>
            <person name="Xiao S."/>
            <person name="Wang L."/>
            <person name="Liao Z."/>
            <person name="Chang Y."/>
            <person name="Mo W."/>
            <person name="Hu G."/>
            <person name="Li W."/>
            <person name="Zhao G."/>
            <person name="Zhu H."/>
            <person name="Hu X."/>
            <person name="Ji K."/>
            <person name="Xiang X."/>
            <person name="Song Q."/>
            <person name="Yuan D."/>
            <person name="Jin S."/>
            <person name="Zhang L."/>
        </authorList>
    </citation>
    <scope>NUCLEOTIDE SEQUENCE [LARGE SCALE GENOMIC DNA]</scope>
    <source>
        <strain evidence="1">SQ_2022a</strain>
    </source>
</reference>
<dbReference type="EMBL" id="CM045758">
    <property type="protein sequence ID" value="KAI8029848.1"/>
    <property type="molecule type" value="Genomic_DNA"/>
</dbReference>
<gene>
    <name evidence="1" type="ORF">LOK49_LG01G03455</name>
</gene>
<name>A0ACC0IXG1_9ERIC</name>
<dbReference type="Proteomes" id="UP001060215">
    <property type="component" value="Chromosome 1"/>
</dbReference>
<sequence>MDGFGFVVAAAYNFDDDYAGYLLQPVRQAEENAGVSDIDLGNDEDSDPEMGEDVEYEDEDEVQVQPPSSSSSHKRKRDEDDSEEEDDVVGYAKSSKHR</sequence>
<evidence type="ECO:0000313" key="1">
    <source>
        <dbReference type="EMBL" id="KAI8029848.1"/>
    </source>
</evidence>
<accession>A0ACC0IXG1</accession>
<keyword evidence="2" id="KW-1185">Reference proteome</keyword>